<sequence>MTSSNDDGAPRPQAVVAGDLDGAGTLNGRAGASVFAIGGPDGRGGTAAGPNPYELLSASLAACTAMTIRLHARKRKIPLSHVEVAVSYHHGGDGGRDSFERSIKLEGNLLDDERAQLMQAANMCPVGRTLGLSADIRTNDNVSVGRAASYYSDMSELLIPNIDPD</sequence>
<dbReference type="Gene3D" id="3.30.300.20">
    <property type="match status" value="1"/>
</dbReference>
<dbReference type="InterPro" id="IPR003718">
    <property type="entry name" value="OsmC/Ohr_fam"/>
</dbReference>
<dbReference type="PANTHER" id="PTHR39624:SF2">
    <property type="entry name" value="OSMC-LIKE PROTEIN"/>
    <property type="match status" value="1"/>
</dbReference>
<organism evidence="2 3">
    <name type="scientific">Bradyrhizobium jicamae</name>
    <dbReference type="NCBI Taxonomy" id="280332"/>
    <lineage>
        <taxon>Bacteria</taxon>
        <taxon>Pseudomonadati</taxon>
        <taxon>Pseudomonadota</taxon>
        <taxon>Alphaproteobacteria</taxon>
        <taxon>Hyphomicrobiales</taxon>
        <taxon>Nitrobacteraceae</taxon>
        <taxon>Bradyrhizobium</taxon>
    </lineage>
</organism>
<evidence type="ECO:0000313" key="3">
    <source>
        <dbReference type="Proteomes" id="UP001315278"/>
    </source>
</evidence>
<dbReference type="Proteomes" id="UP001315278">
    <property type="component" value="Unassembled WGS sequence"/>
</dbReference>
<reference evidence="3" key="1">
    <citation type="journal article" date="2021" name="ISME J.">
        <title>Evolutionary origin and ecological implication of a unique nif island in free-living Bradyrhizobium lineages.</title>
        <authorList>
            <person name="Tao J."/>
        </authorList>
    </citation>
    <scope>NUCLEOTIDE SEQUENCE [LARGE SCALE GENOMIC DNA]</scope>
    <source>
        <strain evidence="3">SZCCT0434</strain>
    </source>
</reference>
<dbReference type="PANTHER" id="PTHR39624">
    <property type="entry name" value="PROTEIN INVOLVED IN RIMO-MEDIATED BETA-METHYLTHIOLATION OF RIBOSOMAL PROTEIN S12 YCAO"/>
    <property type="match status" value="1"/>
</dbReference>
<evidence type="ECO:0000313" key="2">
    <source>
        <dbReference type="EMBL" id="MBR0799986.1"/>
    </source>
</evidence>
<dbReference type="InterPro" id="IPR036102">
    <property type="entry name" value="OsmC/Ohrsf"/>
</dbReference>
<dbReference type="SUPFAM" id="SSF82784">
    <property type="entry name" value="OsmC-like"/>
    <property type="match status" value="1"/>
</dbReference>
<dbReference type="Pfam" id="PF02566">
    <property type="entry name" value="OsmC"/>
    <property type="match status" value="1"/>
</dbReference>
<comment type="caution">
    <text evidence="2">The sequence shown here is derived from an EMBL/GenBank/DDBJ whole genome shotgun (WGS) entry which is preliminary data.</text>
</comment>
<feature type="region of interest" description="Disordered" evidence="1">
    <location>
        <begin position="1"/>
        <end position="20"/>
    </location>
</feature>
<protein>
    <submittedName>
        <fullName evidence="2">OsmC family protein</fullName>
    </submittedName>
</protein>
<accession>A0ABS5FT57</accession>
<dbReference type="InterPro" id="IPR015946">
    <property type="entry name" value="KH_dom-like_a/b"/>
</dbReference>
<evidence type="ECO:0000256" key="1">
    <source>
        <dbReference type="SAM" id="MobiDB-lite"/>
    </source>
</evidence>
<keyword evidence="3" id="KW-1185">Reference proteome</keyword>
<gene>
    <name evidence="2" type="ORF">JQ615_31930</name>
</gene>
<proteinExistence type="predicted"/>
<dbReference type="RefSeq" id="WP_212494579.1">
    <property type="nucleotide sequence ID" value="NZ_JAFCJH010000046.1"/>
</dbReference>
<dbReference type="EMBL" id="JAFCJH010000046">
    <property type="protein sequence ID" value="MBR0799986.1"/>
    <property type="molecule type" value="Genomic_DNA"/>
</dbReference>
<name>A0ABS5FT57_9BRAD</name>